<dbReference type="SUPFAM" id="SSF46689">
    <property type="entry name" value="Homeodomain-like"/>
    <property type="match status" value="1"/>
</dbReference>
<dbReference type="InterPro" id="IPR018060">
    <property type="entry name" value="HTH_AraC"/>
</dbReference>
<evidence type="ECO:0000256" key="2">
    <source>
        <dbReference type="ARBA" id="ARBA00023125"/>
    </source>
</evidence>
<dbReference type="PANTHER" id="PTHR43280:SF32">
    <property type="entry name" value="TRANSCRIPTIONAL REGULATORY PROTEIN"/>
    <property type="match status" value="1"/>
</dbReference>
<keyword evidence="2" id="KW-0238">DNA-binding</keyword>
<name>A0ABP9G594_9SPHI</name>
<evidence type="ECO:0000256" key="1">
    <source>
        <dbReference type="ARBA" id="ARBA00023015"/>
    </source>
</evidence>
<dbReference type="PROSITE" id="PS01124">
    <property type="entry name" value="HTH_ARAC_FAMILY_2"/>
    <property type="match status" value="1"/>
</dbReference>
<evidence type="ECO:0000256" key="3">
    <source>
        <dbReference type="ARBA" id="ARBA00023163"/>
    </source>
</evidence>
<dbReference type="InterPro" id="IPR009057">
    <property type="entry name" value="Homeodomain-like_sf"/>
</dbReference>
<keyword evidence="6" id="KW-1185">Reference proteome</keyword>
<dbReference type="Proteomes" id="UP001501436">
    <property type="component" value="Unassembled WGS sequence"/>
</dbReference>
<keyword evidence="1" id="KW-0805">Transcription regulation</keyword>
<dbReference type="EMBL" id="BAABJI010000004">
    <property type="protein sequence ID" value="GAA4929072.1"/>
    <property type="molecule type" value="Genomic_DNA"/>
</dbReference>
<dbReference type="SMART" id="SM00342">
    <property type="entry name" value="HTH_ARAC"/>
    <property type="match status" value="1"/>
</dbReference>
<evidence type="ECO:0000259" key="4">
    <source>
        <dbReference type="PROSITE" id="PS01124"/>
    </source>
</evidence>
<reference evidence="6" key="1">
    <citation type="journal article" date="2019" name="Int. J. Syst. Evol. Microbiol.">
        <title>The Global Catalogue of Microorganisms (GCM) 10K type strain sequencing project: providing services to taxonomists for standard genome sequencing and annotation.</title>
        <authorList>
            <consortium name="The Broad Institute Genomics Platform"/>
            <consortium name="The Broad Institute Genome Sequencing Center for Infectious Disease"/>
            <person name="Wu L."/>
            <person name="Ma J."/>
        </authorList>
    </citation>
    <scope>NUCLEOTIDE SEQUENCE [LARGE SCALE GENOMIC DNA]</scope>
    <source>
        <strain evidence="6">JCM 18283</strain>
    </source>
</reference>
<dbReference type="Gene3D" id="1.10.10.60">
    <property type="entry name" value="Homeodomain-like"/>
    <property type="match status" value="2"/>
</dbReference>
<dbReference type="Pfam" id="PF12833">
    <property type="entry name" value="HTH_18"/>
    <property type="match status" value="1"/>
</dbReference>
<evidence type="ECO:0000313" key="6">
    <source>
        <dbReference type="Proteomes" id="UP001501436"/>
    </source>
</evidence>
<comment type="caution">
    <text evidence="5">The sequence shown here is derived from an EMBL/GenBank/DDBJ whole genome shotgun (WGS) entry which is preliminary data.</text>
</comment>
<protein>
    <recommendedName>
        <fullName evidence="4">HTH araC/xylS-type domain-containing protein</fullName>
    </recommendedName>
</protein>
<proteinExistence type="predicted"/>
<gene>
    <name evidence="5" type="ORF">GCM10023313_37210</name>
</gene>
<accession>A0ABP9G594</accession>
<keyword evidence="3" id="KW-0804">Transcription</keyword>
<feature type="domain" description="HTH araC/xylS-type" evidence="4">
    <location>
        <begin position="25"/>
        <end position="122"/>
    </location>
</feature>
<dbReference type="RefSeq" id="WP_345333760.1">
    <property type="nucleotide sequence ID" value="NZ_BAABJI010000004.1"/>
</dbReference>
<organism evidence="5 6">
    <name type="scientific">Mucilaginibacter defluvii</name>
    <dbReference type="NCBI Taxonomy" id="1196019"/>
    <lineage>
        <taxon>Bacteria</taxon>
        <taxon>Pseudomonadati</taxon>
        <taxon>Bacteroidota</taxon>
        <taxon>Sphingobacteriia</taxon>
        <taxon>Sphingobacteriales</taxon>
        <taxon>Sphingobacteriaceae</taxon>
        <taxon>Mucilaginibacter</taxon>
    </lineage>
</organism>
<dbReference type="PANTHER" id="PTHR43280">
    <property type="entry name" value="ARAC-FAMILY TRANSCRIPTIONAL REGULATOR"/>
    <property type="match status" value="1"/>
</dbReference>
<evidence type="ECO:0000313" key="5">
    <source>
        <dbReference type="EMBL" id="GAA4929072.1"/>
    </source>
</evidence>
<sequence>MAKVPLKYLNRKEEIFQNYLQLIDKHIDDVLEGRVEEMFELRDLAALLFIHPTHLSNVIKQHTGLHPCYFYEEKLINVAKNMLADPELSIADVARKLTYDPSNFTKWFKFFEHITPSQYRKQLHEQANAKVQASAQ</sequence>